<evidence type="ECO:0000313" key="4">
    <source>
        <dbReference type="Proteomes" id="UP001180724"/>
    </source>
</evidence>
<dbReference type="InterPro" id="IPR011051">
    <property type="entry name" value="RmlC_Cupin_sf"/>
</dbReference>
<evidence type="ECO:0000256" key="1">
    <source>
        <dbReference type="ARBA" id="ARBA00010154"/>
    </source>
</evidence>
<dbReference type="RefSeq" id="WP_311579985.1">
    <property type="nucleotide sequence ID" value="NZ_JAVRFH010000043.1"/>
</dbReference>
<evidence type="ECO:0000256" key="2">
    <source>
        <dbReference type="ARBA" id="ARBA00023235"/>
    </source>
</evidence>
<name>A0ABU3AWR7_9ACTN</name>
<comment type="caution">
    <text evidence="3">The sequence shown here is derived from an EMBL/GenBank/DDBJ whole genome shotgun (WGS) entry which is preliminary data.</text>
</comment>
<dbReference type="Gene3D" id="2.60.120.10">
    <property type="entry name" value="Jelly Rolls"/>
    <property type="match status" value="1"/>
</dbReference>
<gene>
    <name evidence="3" type="ORF">RM812_31160</name>
</gene>
<sequence length="196" mass="21670">MHPLSIEGAWSQEPVIHSDHRGRSHEWFRGERFRQAFGHDFPVAQVNVAVSHRGALRGIHYTEIPPGQAKYSVCVRGAGLDVIVDVRTGSPTFGRWEIVPMDAERSTAVYLTAGLGRAFLSLTDDATLVYLCSSGYAPEREHSVNPLDPDLGIAWPADIEPLLSDRDKNAPTLATAERLGLLPAYQAWQEQQRSEA</sequence>
<dbReference type="CDD" id="cd00438">
    <property type="entry name" value="cupin_RmlC"/>
    <property type="match status" value="1"/>
</dbReference>
<keyword evidence="2" id="KW-0413">Isomerase</keyword>
<comment type="similarity">
    <text evidence="1">Belongs to the dTDP-4-dehydrorhamnose 3,5-epimerase family.</text>
</comment>
<keyword evidence="4" id="KW-1185">Reference proteome</keyword>
<evidence type="ECO:0000313" key="3">
    <source>
        <dbReference type="EMBL" id="MDT0614635.1"/>
    </source>
</evidence>
<dbReference type="Pfam" id="PF00908">
    <property type="entry name" value="dTDP_sugar_isom"/>
    <property type="match status" value="1"/>
</dbReference>
<dbReference type="SUPFAM" id="SSF51182">
    <property type="entry name" value="RmlC-like cupins"/>
    <property type="match status" value="1"/>
</dbReference>
<reference evidence="3" key="1">
    <citation type="submission" date="2024-05" db="EMBL/GenBank/DDBJ databases">
        <title>30 novel species of actinomycetes from the DSMZ collection.</title>
        <authorList>
            <person name="Nouioui I."/>
        </authorList>
    </citation>
    <scope>NUCLEOTIDE SEQUENCE</scope>
    <source>
        <strain evidence="3">DSM 40712</strain>
    </source>
</reference>
<proteinExistence type="inferred from homology"/>
<dbReference type="Proteomes" id="UP001180724">
    <property type="component" value="Unassembled WGS sequence"/>
</dbReference>
<organism evidence="3 4">
    <name type="scientific">Streptomyces lancefieldiae</name>
    <dbReference type="NCBI Taxonomy" id="3075520"/>
    <lineage>
        <taxon>Bacteria</taxon>
        <taxon>Bacillati</taxon>
        <taxon>Actinomycetota</taxon>
        <taxon>Actinomycetes</taxon>
        <taxon>Kitasatosporales</taxon>
        <taxon>Streptomycetaceae</taxon>
        <taxon>Streptomyces</taxon>
    </lineage>
</organism>
<protein>
    <submittedName>
        <fullName evidence="3">dTDP-4-dehydrorhamnose 3,5-epimerase family protein</fullName>
    </submittedName>
</protein>
<dbReference type="PANTHER" id="PTHR21047:SF2">
    <property type="entry name" value="THYMIDINE DIPHOSPHO-4-KETO-RHAMNOSE 3,5-EPIMERASE"/>
    <property type="match status" value="1"/>
</dbReference>
<dbReference type="EMBL" id="JAVRFH010000043">
    <property type="protein sequence ID" value="MDT0614635.1"/>
    <property type="molecule type" value="Genomic_DNA"/>
</dbReference>
<dbReference type="InterPro" id="IPR014710">
    <property type="entry name" value="RmlC-like_jellyroll"/>
</dbReference>
<dbReference type="InterPro" id="IPR000888">
    <property type="entry name" value="RmlC-like"/>
</dbReference>
<accession>A0ABU3AWR7</accession>
<dbReference type="PANTHER" id="PTHR21047">
    <property type="entry name" value="DTDP-6-DEOXY-D-GLUCOSE-3,5 EPIMERASE"/>
    <property type="match status" value="1"/>
</dbReference>